<keyword evidence="1" id="KW-0472">Membrane</keyword>
<proteinExistence type="predicted"/>
<dbReference type="AlphaFoldDB" id="C0XP08"/>
<organism evidence="2 3">
    <name type="scientific">Corynebacterium lipophiloflavum (strain ATCC 700352 / DSM 44291 / CCUG 37336 / JCM 10383 / DMMZ 1944)</name>
    <dbReference type="NCBI Taxonomy" id="525263"/>
    <lineage>
        <taxon>Bacteria</taxon>
        <taxon>Bacillati</taxon>
        <taxon>Actinomycetota</taxon>
        <taxon>Actinomycetes</taxon>
        <taxon>Mycobacteriales</taxon>
        <taxon>Corynebacteriaceae</taxon>
        <taxon>Corynebacterium</taxon>
    </lineage>
</organism>
<name>C0XP08_CORLD</name>
<dbReference type="OrthoDB" id="3218196at2"/>
<keyword evidence="1" id="KW-0812">Transmembrane</keyword>
<dbReference type="HOGENOM" id="CLU_038241_0_0_11"/>
<reference evidence="2" key="1">
    <citation type="submission" date="2009-01" db="EMBL/GenBank/DDBJ databases">
        <authorList>
            <person name="Qin X."/>
            <person name="Bachman B."/>
            <person name="Battles P."/>
            <person name="Bell A."/>
            <person name="Bess C."/>
            <person name="Bickham C."/>
            <person name="Chaboub L."/>
            <person name="Chen D."/>
            <person name="Coyle M."/>
            <person name="Deiros D.R."/>
            <person name="Dinh H."/>
            <person name="Forbes L."/>
            <person name="Fowler G."/>
            <person name="Francisco L."/>
            <person name="Fu Q."/>
            <person name="Gubbala S."/>
            <person name="Hale W."/>
            <person name="Han Y."/>
            <person name="Hemphill L."/>
            <person name="Highlander S.K."/>
            <person name="Hirani K."/>
            <person name="Hogues M."/>
            <person name="Jackson L."/>
            <person name="Jakkamsetti A."/>
            <person name="Javaid M."/>
            <person name="Jiang H."/>
            <person name="Korchina V."/>
            <person name="Kovar C."/>
            <person name="Lara F."/>
            <person name="Lee S."/>
            <person name="Mata R."/>
            <person name="Mathew T."/>
            <person name="Moen C."/>
            <person name="Morales K."/>
            <person name="Munidasa M."/>
            <person name="Nazareth L."/>
            <person name="Ngo R."/>
            <person name="Nguyen L."/>
            <person name="Okwuonu G."/>
            <person name="Ongeri F."/>
            <person name="Patil S."/>
            <person name="Petrosino J."/>
            <person name="Pham C."/>
            <person name="Pham P."/>
            <person name="Pu L.-L."/>
            <person name="Puazo M."/>
            <person name="Raj R."/>
            <person name="Reid J."/>
            <person name="Rouhana J."/>
            <person name="Saada N."/>
            <person name="Shang Y."/>
            <person name="Simmons D."/>
            <person name="Thornton R."/>
            <person name="Warren J."/>
            <person name="Weissenberger G."/>
            <person name="Zhang J."/>
            <person name="Zhang L."/>
            <person name="Zhou C."/>
            <person name="Zhu D."/>
            <person name="Muzny D."/>
            <person name="Worley K."/>
            <person name="Gibbs R."/>
        </authorList>
    </citation>
    <scope>NUCLEOTIDE SEQUENCE [LARGE SCALE GENOMIC DNA]</scope>
    <source>
        <strain evidence="2">DSM 44291</strain>
    </source>
</reference>
<dbReference type="EMBL" id="ACHJ01000017">
    <property type="protein sequence ID" value="EEI18013.1"/>
    <property type="molecule type" value="Genomic_DNA"/>
</dbReference>
<dbReference type="STRING" id="525263.HMPREF0298_0178"/>
<keyword evidence="1" id="KW-1133">Transmembrane helix</keyword>
<feature type="transmembrane region" description="Helical" evidence="1">
    <location>
        <begin position="435"/>
        <end position="465"/>
    </location>
</feature>
<evidence type="ECO:0000256" key="1">
    <source>
        <dbReference type="SAM" id="Phobius"/>
    </source>
</evidence>
<comment type="caution">
    <text evidence="2">The sequence shown here is derived from an EMBL/GenBank/DDBJ whole genome shotgun (WGS) entry which is preliminary data.</text>
</comment>
<gene>
    <name evidence="2" type="ORF">HMPREF0298_0178</name>
</gene>
<feature type="transmembrane region" description="Helical" evidence="1">
    <location>
        <begin position="268"/>
        <end position="289"/>
    </location>
</feature>
<dbReference type="Proteomes" id="UP000006196">
    <property type="component" value="Unassembled WGS sequence"/>
</dbReference>
<dbReference type="eggNOG" id="COG5278">
    <property type="taxonomic scope" value="Bacteria"/>
</dbReference>
<evidence type="ECO:0000313" key="3">
    <source>
        <dbReference type="Proteomes" id="UP000006196"/>
    </source>
</evidence>
<feature type="transmembrane region" description="Helical" evidence="1">
    <location>
        <begin position="236"/>
        <end position="256"/>
    </location>
</feature>
<evidence type="ECO:0000313" key="2">
    <source>
        <dbReference type="EMBL" id="EEI18013.1"/>
    </source>
</evidence>
<dbReference type="RefSeq" id="WP_006840527.1">
    <property type="nucleotide sequence ID" value="NZ_GG667193.1"/>
</dbReference>
<accession>C0XP08</accession>
<sequence length="473" mass="51819">MVQQASVIDDAPLDDAFVDELEALPENRSARVKMAETFTGPLRWVRRVIDFITTTPGQLLSMMLVLTLALIAAGVSMSQTMAARQEAMDVLVNSTEPMSNSAHTLITSLSQADTIATSTFVQPGISSEYDMNRFMASVDMAVIAANEVLEGTVDSGARDEEIRRLVLQIQRDIPVYAGLMERAKTNQRMGNPVSVAYMSSSSNVMRERMLGNATELFNLTREQVADEMGRLARPQWVPLSGLVAALVFLLAAQVWLWKVFRRRLNRGFIAATMMMVIAIAWASAANYAVWQSGQRGFERAATPWEELTSARIVAQETRNDEIFALLRRQSVSADDLNFGNTYDSISAALDSASATPSGSTDPDLIASAREALDQWDEAHTQFAQTLGDGEFDTAVQVLTEPNPGEGVASSSRAYTRLDNALSGLIGQSRQDMREYIVASFDATSAVAGAVMAFTALSVLSIWLGIRRRLREYL</sequence>
<keyword evidence="3" id="KW-1185">Reference proteome</keyword>
<feature type="transmembrane region" description="Helical" evidence="1">
    <location>
        <begin position="59"/>
        <end position="78"/>
    </location>
</feature>
<protein>
    <submittedName>
        <fullName evidence="2">Uncharacterized protein</fullName>
    </submittedName>
</protein>